<keyword evidence="4" id="KW-0378">Hydrolase</keyword>
<dbReference type="PANTHER" id="PTHR22946">
    <property type="entry name" value="DIENELACTONE HYDROLASE DOMAIN-CONTAINING PROTEIN-RELATED"/>
    <property type="match status" value="1"/>
</dbReference>
<evidence type="ECO:0000259" key="3">
    <source>
        <dbReference type="Pfam" id="PF02129"/>
    </source>
</evidence>
<feature type="chain" id="PRO_5037164348" evidence="2">
    <location>
        <begin position="29"/>
        <end position="502"/>
    </location>
</feature>
<proteinExistence type="inferred from homology"/>
<dbReference type="Gene3D" id="3.40.50.1820">
    <property type="entry name" value="alpha/beta hydrolase"/>
    <property type="match status" value="1"/>
</dbReference>
<organism evidence="4 5">
    <name type="scientific">Actinomadura barringtoniae</name>
    <dbReference type="NCBI Taxonomy" id="1427535"/>
    <lineage>
        <taxon>Bacteria</taxon>
        <taxon>Bacillati</taxon>
        <taxon>Actinomycetota</taxon>
        <taxon>Actinomycetes</taxon>
        <taxon>Streptosporangiales</taxon>
        <taxon>Thermomonosporaceae</taxon>
        <taxon>Actinomadura</taxon>
    </lineage>
</organism>
<keyword evidence="2" id="KW-0732">Signal</keyword>
<evidence type="ECO:0000256" key="1">
    <source>
        <dbReference type="ARBA" id="ARBA00008645"/>
    </source>
</evidence>
<dbReference type="Proteomes" id="UP000669179">
    <property type="component" value="Unassembled WGS sequence"/>
</dbReference>
<comment type="similarity">
    <text evidence="1">Belongs to the AB hydrolase superfamily.</text>
</comment>
<accession>A0A939PEK9</accession>
<name>A0A939PEK9_9ACTN</name>
<evidence type="ECO:0000313" key="5">
    <source>
        <dbReference type="Proteomes" id="UP000669179"/>
    </source>
</evidence>
<dbReference type="InterPro" id="IPR000383">
    <property type="entry name" value="Xaa-Pro-like_dom"/>
</dbReference>
<dbReference type="InterPro" id="IPR029058">
    <property type="entry name" value="AB_hydrolase_fold"/>
</dbReference>
<gene>
    <name evidence="4" type="ORF">J4573_16470</name>
</gene>
<dbReference type="GO" id="GO:0016787">
    <property type="term" value="F:hydrolase activity"/>
    <property type="evidence" value="ECO:0007669"/>
    <property type="project" value="UniProtKB-KW"/>
</dbReference>
<dbReference type="RefSeq" id="WP_208256359.1">
    <property type="nucleotide sequence ID" value="NZ_JAGEOJ010000006.1"/>
</dbReference>
<keyword evidence="5" id="KW-1185">Reference proteome</keyword>
<feature type="domain" description="Xaa-Pro dipeptidyl-peptidase-like" evidence="3">
    <location>
        <begin position="51"/>
        <end position="279"/>
    </location>
</feature>
<dbReference type="Pfam" id="PF02129">
    <property type="entry name" value="Peptidase_S15"/>
    <property type="match status" value="1"/>
</dbReference>
<feature type="signal peptide" evidence="2">
    <location>
        <begin position="1"/>
        <end position="28"/>
    </location>
</feature>
<comment type="caution">
    <text evidence="4">The sequence shown here is derived from an EMBL/GenBank/DDBJ whole genome shotgun (WGS) entry which is preliminary data.</text>
</comment>
<evidence type="ECO:0000313" key="4">
    <source>
        <dbReference type="EMBL" id="MBO2448698.1"/>
    </source>
</evidence>
<dbReference type="InterPro" id="IPR050261">
    <property type="entry name" value="FrsA_esterase"/>
</dbReference>
<sequence length="502" mass="54203">MLRTPLMTASAAVSTLTAVVLVPGTAHASPETRTVTIRSFDGVGIITHFFPAPGLRKNERRPVVLLGHGWGTRGDTDRTKGQLADLLGAGYNVVTWNSRGFGSGGASNVDDPRVEGRDILKIIDWTAKQSEVKLDRKGDPRMGMAGGSYGGAIQLIAAGLDRRVDVIAPMVTFNSLINSLYPDRIYRASWGLSLCLGGVINGNQLAPIVRDACVTGLAQGTLPPATERWFRAHGPDYLVKRIKIPTLIFQATVDTLFTLRQGIANYQTVKANGAPVKMVWTCEGHGICNDKQGPADHTAKTTLKWFARYLKNQKVDTGPGFEYLDQYGVYRTASAYPPPSKGKVRARGTGHLAFSRADIVPYLEGKNTTPVEGLPFPDYMLAAKPAKKAVNVPIHTRSGSRTVGVPKLTLHYKGVAKKPGTALFAQIVDQATGRVVGNQATPLPVILDGKSRTLTRDLEALSYTFTSHTRLKLQIIPITGLFDWQRSAGQVSLTADVTLPLA</sequence>
<dbReference type="EMBL" id="JAGEOJ010000006">
    <property type="protein sequence ID" value="MBO2448698.1"/>
    <property type="molecule type" value="Genomic_DNA"/>
</dbReference>
<dbReference type="SUPFAM" id="SSF53474">
    <property type="entry name" value="alpha/beta-Hydrolases"/>
    <property type="match status" value="1"/>
</dbReference>
<protein>
    <submittedName>
        <fullName evidence="4">Alpha/beta fold hydrolase</fullName>
    </submittedName>
</protein>
<evidence type="ECO:0000256" key="2">
    <source>
        <dbReference type="SAM" id="SignalP"/>
    </source>
</evidence>
<reference evidence="4" key="1">
    <citation type="submission" date="2021-03" db="EMBL/GenBank/DDBJ databases">
        <authorList>
            <person name="Kanchanasin P."/>
            <person name="Saeng-In P."/>
            <person name="Phongsopitanun W."/>
            <person name="Yuki M."/>
            <person name="Kudo T."/>
            <person name="Ohkuma M."/>
            <person name="Tanasupawat S."/>
        </authorList>
    </citation>
    <scope>NUCLEOTIDE SEQUENCE</scope>
    <source>
        <strain evidence="4">GKU 128</strain>
    </source>
</reference>
<dbReference type="AlphaFoldDB" id="A0A939PEK9"/>